<organism evidence="2 3">
    <name type="scientific">Bacillus coahuilensis p1.1.43</name>
    <dbReference type="NCBI Taxonomy" id="1150625"/>
    <lineage>
        <taxon>Bacteria</taxon>
        <taxon>Bacillati</taxon>
        <taxon>Bacillota</taxon>
        <taxon>Bacilli</taxon>
        <taxon>Bacillales</taxon>
        <taxon>Bacillaceae</taxon>
        <taxon>Bacillus</taxon>
    </lineage>
</organism>
<comment type="caution">
    <text evidence="2">The sequence shown here is derived from an EMBL/GenBank/DDBJ whole genome shotgun (WGS) entry which is preliminary data.</text>
</comment>
<dbReference type="OrthoDB" id="2418411at2"/>
<keyword evidence="1" id="KW-0472">Membrane</keyword>
<keyword evidence="3" id="KW-1185">Reference proteome</keyword>
<dbReference type="PATRIC" id="fig|1150625.3.peg.1766"/>
<evidence type="ECO:0000256" key="1">
    <source>
        <dbReference type="SAM" id="Phobius"/>
    </source>
</evidence>
<dbReference type="Proteomes" id="UP000074108">
    <property type="component" value="Unassembled WGS sequence"/>
</dbReference>
<feature type="transmembrane region" description="Helical" evidence="1">
    <location>
        <begin position="27"/>
        <end position="49"/>
    </location>
</feature>
<dbReference type="RefSeq" id="WP_010172903.1">
    <property type="nucleotide sequence ID" value="NZ_LDYG01000028.1"/>
</dbReference>
<evidence type="ECO:0000313" key="2">
    <source>
        <dbReference type="EMBL" id="KUP06525.1"/>
    </source>
</evidence>
<name>A0A147K8S8_9BACI</name>
<evidence type="ECO:0000313" key="3">
    <source>
        <dbReference type="Proteomes" id="UP000074108"/>
    </source>
</evidence>
<reference evidence="2 3" key="1">
    <citation type="journal article" date="2016" name="Front. Microbiol.">
        <title>Microevolution Analysis of Bacillus coahuilensis Unveils Differences in Phosphorus Acquisition Strategies and Their Regulation.</title>
        <authorList>
            <person name="Gomez-Lunar Z."/>
            <person name="Hernandez-Gonzalez I."/>
            <person name="Rodriguez-Torres M.D."/>
            <person name="Souza V."/>
            <person name="Olmedo-Alvarez G."/>
        </authorList>
    </citation>
    <scope>NUCLEOTIDE SEQUENCE [LARGE SCALE GENOMIC DNA]</scope>
    <source>
        <strain evidence="3">p1.1.43</strain>
    </source>
</reference>
<keyword evidence="1" id="KW-0812">Transmembrane</keyword>
<dbReference type="InterPro" id="IPR012538">
    <property type="entry name" value="Cyt_c_oxidase_su2a"/>
</dbReference>
<dbReference type="AlphaFoldDB" id="A0A147K8S8"/>
<keyword evidence="1" id="KW-1133">Transmembrane helix</keyword>
<dbReference type="Pfam" id="PF08113">
    <property type="entry name" value="CoxIIa"/>
    <property type="match status" value="1"/>
</dbReference>
<protein>
    <submittedName>
        <fullName evidence="2">Subunit I/II of b(O/a)3-type cytochrome C oxidase</fullName>
    </submittedName>
</protein>
<gene>
    <name evidence="2" type="ORF">Q75_08350</name>
</gene>
<sequence>MENPQTPLSQQEVKVKSEDPQSLKGTLVSVGILGGFIVISWVAVFILFINRF</sequence>
<proteinExistence type="predicted"/>
<dbReference type="STRING" id="1150625.Q75_08350"/>
<dbReference type="EMBL" id="LDYG01000028">
    <property type="protein sequence ID" value="KUP06525.1"/>
    <property type="molecule type" value="Genomic_DNA"/>
</dbReference>
<accession>A0A147K8S8</accession>